<organism evidence="9 10">
    <name type="scientific">Entomortierella parvispora</name>
    <dbReference type="NCBI Taxonomy" id="205924"/>
    <lineage>
        <taxon>Eukaryota</taxon>
        <taxon>Fungi</taxon>
        <taxon>Fungi incertae sedis</taxon>
        <taxon>Mucoromycota</taxon>
        <taxon>Mortierellomycotina</taxon>
        <taxon>Mortierellomycetes</taxon>
        <taxon>Mortierellales</taxon>
        <taxon>Mortierellaceae</taxon>
        <taxon>Entomortierella</taxon>
    </lineage>
</organism>
<keyword evidence="3" id="KW-0560">Oxidoreductase</keyword>
<dbReference type="Pfam" id="PF00394">
    <property type="entry name" value="Cu-oxidase"/>
    <property type="match status" value="1"/>
</dbReference>
<feature type="chain" id="PRO_5040403286" evidence="5">
    <location>
        <begin position="23"/>
        <end position="586"/>
    </location>
</feature>
<dbReference type="GO" id="GO:0016491">
    <property type="term" value="F:oxidoreductase activity"/>
    <property type="evidence" value="ECO:0007669"/>
    <property type="project" value="UniProtKB-KW"/>
</dbReference>
<reference evidence="9" key="1">
    <citation type="submission" date="2021-11" db="EMBL/GenBank/DDBJ databases">
        <authorList>
            <person name="Herlambang A."/>
            <person name="Guo Y."/>
            <person name="Takashima Y."/>
            <person name="Nishizawa T."/>
        </authorList>
    </citation>
    <scope>NUCLEOTIDE SEQUENCE</scope>
    <source>
        <strain evidence="9">E1425</strain>
    </source>
</reference>
<evidence type="ECO:0000259" key="6">
    <source>
        <dbReference type="Pfam" id="PF00394"/>
    </source>
</evidence>
<dbReference type="EMBL" id="BQFW01000012">
    <property type="protein sequence ID" value="GJJ76294.1"/>
    <property type="molecule type" value="Genomic_DNA"/>
</dbReference>
<feature type="domain" description="Plastocyanin-like" evidence="6">
    <location>
        <begin position="202"/>
        <end position="371"/>
    </location>
</feature>
<keyword evidence="10" id="KW-1185">Reference proteome</keyword>
<dbReference type="Pfam" id="PF07732">
    <property type="entry name" value="Cu-oxidase_3"/>
    <property type="match status" value="1"/>
</dbReference>
<feature type="domain" description="Plastocyanin-like" evidence="8">
    <location>
        <begin position="79"/>
        <end position="193"/>
    </location>
</feature>
<dbReference type="InterPro" id="IPR045087">
    <property type="entry name" value="Cu-oxidase_fam"/>
</dbReference>
<feature type="domain" description="Plastocyanin-like" evidence="7">
    <location>
        <begin position="455"/>
        <end position="567"/>
    </location>
</feature>
<keyword evidence="5" id="KW-0732">Signal</keyword>
<evidence type="ECO:0000259" key="8">
    <source>
        <dbReference type="Pfam" id="PF07732"/>
    </source>
</evidence>
<evidence type="ECO:0000259" key="7">
    <source>
        <dbReference type="Pfam" id="PF07731"/>
    </source>
</evidence>
<evidence type="ECO:0000313" key="10">
    <source>
        <dbReference type="Proteomes" id="UP000827284"/>
    </source>
</evidence>
<dbReference type="OrthoDB" id="2121828at2759"/>
<comment type="similarity">
    <text evidence="1">Belongs to the multicopper oxidase family.</text>
</comment>
<proteinExistence type="inferred from homology"/>
<dbReference type="CDD" id="cd13857">
    <property type="entry name" value="CuRO_1_Diphenol_Ox"/>
    <property type="match status" value="1"/>
</dbReference>
<name>A0A9P3HGF1_9FUNG</name>
<evidence type="ECO:0000256" key="4">
    <source>
        <dbReference type="ARBA" id="ARBA00023008"/>
    </source>
</evidence>
<evidence type="ECO:0000256" key="5">
    <source>
        <dbReference type="SAM" id="SignalP"/>
    </source>
</evidence>
<dbReference type="SUPFAM" id="SSF49503">
    <property type="entry name" value="Cupredoxins"/>
    <property type="match status" value="3"/>
</dbReference>
<evidence type="ECO:0000256" key="2">
    <source>
        <dbReference type="ARBA" id="ARBA00022723"/>
    </source>
</evidence>
<dbReference type="PROSITE" id="PS00079">
    <property type="entry name" value="MULTICOPPER_OXIDASE1"/>
    <property type="match status" value="1"/>
</dbReference>
<evidence type="ECO:0000313" key="9">
    <source>
        <dbReference type="EMBL" id="GJJ76294.1"/>
    </source>
</evidence>
<feature type="signal peptide" evidence="5">
    <location>
        <begin position="1"/>
        <end position="22"/>
    </location>
</feature>
<dbReference type="InterPro" id="IPR011707">
    <property type="entry name" value="Cu-oxidase-like_N"/>
</dbReference>
<reference evidence="9" key="2">
    <citation type="journal article" date="2022" name="Microbiol. Resour. Announc.">
        <title>Whole-Genome Sequence of Entomortierella parvispora E1425, a Mucoromycotan Fungus Associated with Burkholderiaceae-Related Endosymbiotic Bacteria.</title>
        <authorList>
            <person name="Herlambang A."/>
            <person name="Guo Y."/>
            <person name="Takashima Y."/>
            <person name="Narisawa K."/>
            <person name="Ohta H."/>
            <person name="Nishizawa T."/>
        </authorList>
    </citation>
    <scope>NUCLEOTIDE SEQUENCE</scope>
    <source>
        <strain evidence="9">E1425</strain>
    </source>
</reference>
<accession>A0A9P3HGF1</accession>
<dbReference type="Proteomes" id="UP000827284">
    <property type="component" value="Unassembled WGS sequence"/>
</dbReference>
<dbReference type="InterPro" id="IPR001117">
    <property type="entry name" value="Cu-oxidase_2nd"/>
</dbReference>
<dbReference type="PANTHER" id="PTHR11709:SF414">
    <property type="entry name" value="ADR239WP"/>
    <property type="match status" value="1"/>
</dbReference>
<evidence type="ECO:0000256" key="1">
    <source>
        <dbReference type="ARBA" id="ARBA00010609"/>
    </source>
</evidence>
<dbReference type="InterPro" id="IPR033138">
    <property type="entry name" value="Cu_oxidase_CS"/>
</dbReference>
<gene>
    <name evidence="9" type="ORF">EMPS_08653</name>
</gene>
<dbReference type="InterPro" id="IPR008972">
    <property type="entry name" value="Cupredoxin"/>
</dbReference>
<dbReference type="CDD" id="cd13910">
    <property type="entry name" value="CuRO_3_MCO_like_4"/>
    <property type="match status" value="1"/>
</dbReference>
<evidence type="ECO:0000256" key="3">
    <source>
        <dbReference type="ARBA" id="ARBA00023002"/>
    </source>
</evidence>
<dbReference type="InterPro" id="IPR002355">
    <property type="entry name" value="Cu_oxidase_Cu_BS"/>
</dbReference>
<dbReference type="PANTHER" id="PTHR11709">
    <property type="entry name" value="MULTI-COPPER OXIDASE"/>
    <property type="match status" value="1"/>
</dbReference>
<keyword evidence="2" id="KW-0479">Metal-binding</keyword>
<dbReference type="FunFam" id="2.60.40.420:FF:000045">
    <property type="entry name" value="Laccase 2"/>
    <property type="match status" value="1"/>
</dbReference>
<dbReference type="CDD" id="cd13886">
    <property type="entry name" value="CuRO_2_MCO_like_1"/>
    <property type="match status" value="1"/>
</dbReference>
<dbReference type="Pfam" id="PF07731">
    <property type="entry name" value="Cu-oxidase_2"/>
    <property type="match status" value="1"/>
</dbReference>
<dbReference type="PROSITE" id="PS00080">
    <property type="entry name" value="MULTICOPPER_OXIDASE2"/>
    <property type="match status" value="1"/>
</dbReference>
<dbReference type="GO" id="GO:0005507">
    <property type="term" value="F:copper ion binding"/>
    <property type="evidence" value="ECO:0007669"/>
    <property type="project" value="InterPro"/>
</dbReference>
<dbReference type="Gene3D" id="2.60.40.420">
    <property type="entry name" value="Cupredoxins - blue copper proteins"/>
    <property type="match status" value="3"/>
</dbReference>
<keyword evidence="4" id="KW-0186">Copper</keyword>
<sequence>MRSALFLVLATFLSVISTTTQAARIANIQNRDQVPAGPNINADIGASQPWNDPSEFILGKNNFTISSTPTTRYYDWIISRQNIAPDGLMRPMLLVNGMFPGPLVEANTGDRIVVKVTNHLTVGTALHWHGMFQNGTNWMDGTTGITQCPIPAGGSFTYNFTVPTQWGTYWWHAHAGSQYVDGIVGPLIIHSPNEPHLEEYDEDVIVMMSDFYHTTTAPLLSYYLSEESDGTEPTPDNGLINGRNSFNCSNDALANFPTNTTNCVSNSPQSVFNFDAGKRYRLRLINTGAFAEFQFSIDQHNLTVIEADGTDLQPAQVQRIPIHIGQRYSAIVTANQAVDNYWVRAVMNTYCVGDNAALNLTTTAMVHYNGAATVDPQAPVSDSQDWGQPQYIGRCLDLSADMLKPWVAQDAPPADVTYVLNMSFQKLTKKHVSLGYVNSTSWVPLKNAATLNQAKRGVTNFAASQFVISMNQTQTIELIINNYDEGSHPFHLHGHQFWVVGGGQGSYLPGKSPLNTTNPVRRDTATLQTFGYTILRFVNDNPGMWAFHCHIDWHMQAGLLVQFLSHPEIVKTFKIPEDVKALCGAA</sequence>
<dbReference type="AlphaFoldDB" id="A0A9P3HGF1"/>
<dbReference type="InterPro" id="IPR011706">
    <property type="entry name" value="Cu-oxidase_C"/>
</dbReference>
<protein>
    <submittedName>
        <fullName evidence="9">Iron transport multicopper oxidase</fullName>
    </submittedName>
</protein>
<comment type="caution">
    <text evidence="9">The sequence shown here is derived from an EMBL/GenBank/DDBJ whole genome shotgun (WGS) entry which is preliminary data.</text>
</comment>